<dbReference type="InterPro" id="IPR036388">
    <property type="entry name" value="WH-like_DNA-bd_sf"/>
</dbReference>
<reference evidence="2 3" key="1">
    <citation type="submission" date="2017-08" db="EMBL/GenBank/DDBJ databases">
        <authorList>
            <person name="Park S.-J."/>
            <person name="Kim H."/>
        </authorList>
    </citation>
    <scope>NUCLEOTIDE SEQUENCE [LARGE SCALE GENOMIC DNA]</scope>
    <source>
        <strain evidence="3">ye3</strain>
    </source>
</reference>
<dbReference type="AlphaFoldDB" id="A0A410G827"/>
<dbReference type="KEGG" id="pus:CKA81_00080"/>
<dbReference type="EMBL" id="CP022987">
    <property type="protein sequence ID" value="QAA92421.1"/>
    <property type="molecule type" value="Genomic_DNA"/>
</dbReference>
<dbReference type="PROSITE" id="PS50995">
    <property type="entry name" value="HTH_MARR_2"/>
    <property type="match status" value="1"/>
</dbReference>
<accession>A0A410G827</accession>
<gene>
    <name evidence="2" type="ORF">CKA81_00080</name>
</gene>
<evidence type="ECO:0000313" key="3">
    <source>
        <dbReference type="Proteomes" id="UP000283474"/>
    </source>
</evidence>
<evidence type="ECO:0000259" key="1">
    <source>
        <dbReference type="PROSITE" id="PS50995"/>
    </source>
</evidence>
<dbReference type="Proteomes" id="UP000283474">
    <property type="component" value="Chromosome"/>
</dbReference>
<feature type="domain" description="HTH marR-type" evidence="1">
    <location>
        <begin position="35"/>
        <end position="167"/>
    </location>
</feature>
<dbReference type="SUPFAM" id="SSF46785">
    <property type="entry name" value="Winged helix' DNA-binding domain"/>
    <property type="match status" value="1"/>
</dbReference>
<dbReference type="SMART" id="SM00347">
    <property type="entry name" value="HTH_MARR"/>
    <property type="match status" value="1"/>
</dbReference>
<dbReference type="OrthoDB" id="8759079at2"/>
<dbReference type="Pfam" id="PF01047">
    <property type="entry name" value="MarR"/>
    <property type="match status" value="1"/>
</dbReference>
<organism evidence="2 3">
    <name type="scientific">Pollutimonas thiosulfatoxidans</name>
    <dbReference type="NCBI Taxonomy" id="2028345"/>
    <lineage>
        <taxon>Bacteria</taxon>
        <taxon>Pseudomonadati</taxon>
        <taxon>Pseudomonadota</taxon>
        <taxon>Betaproteobacteria</taxon>
        <taxon>Burkholderiales</taxon>
        <taxon>Alcaligenaceae</taxon>
        <taxon>Pollutimonas</taxon>
    </lineage>
</organism>
<protein>
    <recommendedName>
        <fullName evidence="1">HTH marR-type domain-containing protein</fullName>
    </recommendedName>
</protein>
<dbReference type="InterPro" id="IPR039422">
    <property type="entry name" value="MarR/SlyA-like"/>
</dbReference>
<dbReference type="InterPro" id="IPR036390">
    <property type="entry name" value="WH_DNA-bd_sf"/>
</dbReference>
<proteinExistence type="predicted"/>
<dbReference type="PANTHER" id="PTHR33164">
    <property type="entry name" value="TRANSCRIPTIONAL REGULATOR, MARR FAMILY"/>
    <property type="match status" value="1"/>
</dbReference>
<keyword evidence="3" id="KW-1185">Reference proteome</keyword>
<dbReference type="PRINTS" id="PR00598">
    <property type="entry name" value="HTHMARR"/>
</dbReference>
<dbReference type="Gene3D" id="1.10.10.10">
    <property type="entry name" value="Winged helix-like DNA-binding domain superfamily/Winged helix DNA-binding domain"/>
    <property type="match status" value="1"/>
</dbReference>
<name>A0A410G827_9BURK</name>
<dbReference type="GO" id="GO:0003700">
    <property type="term" value="F:DNA-binding transcription factor activity"/>
    <property type="evidence" value="ECO:0007669"/>
    <property type="project" value="InterPro"/>
</dbReference>
<dbReference type="PANTHER" id="PTHR33164:SF43">
    <property type="entry name" value="HTH-TYPE TRANSCRIPTIONAL REPRESSOR YETL"/>
    <property type="match status" value="1"/>
</dbReference>
<sequence>MPTPNPLNATPAKSEPVMTDTILAMESKTPSADEQSGLGYLVRHTHRAFARVLAQHLTPHKVSPAQWTVLRALWREDGCSQVDLASRIRVEKASLTTVLSALERQGLIVRERGDEDKRRWYVSLTKAGRQLEAALLPLASKVDAIATQEFTAEETRTLKRLLARTLQNLQ</sequence>
<dbReference type="InterPro" id="IPR000835">
    <property type="entry name" value="HTH_MarR-typ"/>
</dbReference>
<evidence type="ECO:0000313" key="2">
    <source>
        <dbReference type="EMBL" id="QAA92421.1"/>
    </source>
</evidence>
<dbReference type="GO" id="GO:0006950">
    <property type="term" value="P:response to stress"/>
    <property type="evidence" value="ECO:0007669"/>
    <property type="project" value="TreeGrafter"/>
</dbReference>